<sequence length="357" mass="40110">MYKLFNFFFVMLLLSGCASFNEKTPKRNDTQADEVTVIQPEVEVVAKKLSIPWSIAKAGQTFYISERTGSIVKIENGQVERQRVRLRKPLARAAEAGLLGLVLDPQFSENHKAFAYYTYEDHGQYNRVIVLSQNGKQWTEERILLDKIPSAAYHHGGRLKIGPDGKLYITTGDATIPESAQNLQSLNGKILRMNLDGTIPSDNPFPGSLVYSYGHRNPQGLVWVQGQLYESEHGSTAHDEINLIQRGANYGWPLIFGWQKRAGMRTPIFQSGDETWAPSGMDTAGSKLYVAALRGNSVREYDLQRNTTKPVISGLGRIRDIYIDGEYLYFVSNNTDGRGNPVQNDDQFCRVRLGNLK</sequence>
<dbReference type="InterPro" id="IPR011041">
    <property type="entry name" value="Quinoprot_gluc/sorb_DH_b-prop"/>
</dbReference>
<protein>
    <submittedName>
        <fullName evidence="3">Sorbosone dehydrogenase family protein</fullName>
    </submittedName>
</protein>
<dbReference type="PROSITE" id="PS51257">
    <property type="entry name" value="PROKAR_LIPOPROTEIN"/>
    <property type="match status" value="1"/>
</dbReference>
<dbReference type="RefSeq" id="WP_327965864.1">
    <property type="nucleotide sequence ID" value="NZ_JARMQG010000004.1"/>
</dbReference>
<reference evidence="3 4" key="1">
    <citation type="submission" date="2023-03" db="EMBL/GenBank/DDBJ databases">
        <title>Bacillus Genome Sequencing.</title>
        <authorList>
            <person name="Dunlap C."/>
        </authorList>
    </citation>
    <scope>NUCLEOTIDE SEQUENCE [LARGE SCALE GENOMIC DNA]</scope>
    <source>
        <strain evidence="3 4">B-14544</strain>
    </source>
</reference>
<keyword evidence="1" id="KW-0732">Signal</keyword>
<proteinExistence type="predicted"/>
<dbReference type="EMBL" id="JARMQG010000004">
    <property type="protein sequence ID" value="MED3561044.1"/>
    <property type="molecule type" value="Genomic_DNA"/>
</dbReference>
<comment type="caution">
    <text evidence="3">The sequence shown here is derived from an EMBL/GenBank/DDBJ whole genome shotgun (WGS) entry which is preliminary data.</text>
</comment>
<feature type="chain" id="PRO_5046630387" evidence="1">
    <location>
        <begin position="21"/>
        <end position="357"/>
    </location>
</feature>
<feature type="signal peptide" evidence="1">
    <location>
        <begin position="1"/>
        <end position="20"/>
    </location>
</feature>
<evidence type="ECO:0000259" key="2">
    <source>
        <dbReference type="Pfam" id="PF07995"/>
    </source>
</evidence>
<gene>
    <name evidence="3" type="ORF">P4447_00530</name>
</gene>
<feature type="domain" description="Glucose/Sorbosone dehydrogenase" evidence="2">
    <location>
        <begin position="49"/>
        <end position="338"/>
    </location>
</feature>
<keyword evidence="4" id="KW-1185">Reference proteome</keyword>
<dbReference type="InterPro" id="IPR011042">
    <property type="entry name" value="6-blade_b-propeller_TolB-like"/>
</dbReference>
<name>A0ABU6N490_9BACI</name>
<evidence type="ECO:0000313" key="3">
    <source>
        <dbReference type="EMBL" id="MED3561044.1"/>
    </source>
</evidence>
<dbReference type="PANTHER" id="PTHR19328">
    <property type="entry name" value="HEDGEHOG-INTERACTING PROTEIN"/>
    <property type="match status" value="1"/>
</dbReference>
<dbReference type="PANTHER" id="PTHR19328:SF13">
    <property type="entry name" value="HIPL1 PROTEIN"/>
    <property type="match status" value="1"/>
</dbReference>
<dbReference type="Proteomes" id="UP001330749">
    <property type="component" value="Unassembled WGS sequence"/>
</dbReference>
<dbReference type="Gene3D" id="2.120.10.30">
    <property type="entry name" value="TolB, C-terminal domain"/>
    <property type="match status" value="1"/>
</dbReference>
<dbReference type="InterPro" id="IPR012938">
    <property type="entry name" value="Glc/Sorbosone_DH"/>
</dbReference>
<dbReference type="Pfam" id="PF07995">
    <property type="entry name" value="GSDH"/>
    <property type="match status" value="1"/>
</dbReference>
<accession>A0ABU6N490</accession>
<dbReference type="SUPFAM" id="SSF50952">
    <property type="entry name" value="Soluble quinoprotein glucose dehydrogenase"/>
    <property type="match status" value="1"/>
</dbReference>
<evidence type="ECO:0000256" key="1">
    <source>
        <dbReference type="SAM" id="SignalP"/>
    </source>
</evidence>
<organism evidence="3 4">
    <name type="scientific">Bacillus xiapuensis</name>
    <dbReference type="NCBI Taxonomy" id="2014075"/>
    <lineage>
        <taxon>Bacteria</taxon>
        <taxon>Bacillati</taxon>
        <taxon>Bacillota</taxon>
        <taxon>Bacilli</taxon>
        <taxon>Bacillales</taxon>
        <taxon>Bacillaceae</taxon>
        <taxon>Bacillus</taxon>
    </lineage>
</organism>
<evidence type="ECO:0000313" key="4">
    <source>
        <dbReference type="Proteomes" id="UP001330749"/>
    </source>
</evidence>